<feature type="domain" description="Sulfotransferase" evidence="4">
    <location>
        <begin position="32"/>
        <end position="250"/>
    </location>
</feature>
<dbReference type="GeneID" id="110692085"/>
<evidence type="ECO:0000313" key="6">
    <source>
        <dbReference type="Proteomes" id="UP000596660"/>
    </source>
</evidence>
<protein>
    <recommendedName>
        <fullName evidence="3">Sulfotransferase</fullName>
        <ecNumber evidence="3">2.8.2.-</ecNumber>
    </recommendedName>
</protein>
<dbReference type="SMR" id="A0A803MS09"/>
<name>A0A803MS09_CHEQI</name>
<dbReference type="EnsemblPlants" id="AUR62034060-RA">
    <property type="protein sequence ID" value="AUR62034060-RA:cds"/>
    <property type="gene ID" value="AUR62034060"/>
</dbReference>
<evidence type="ECO:0000256" key="1">
    <source>
        <dbReference type="ARBA" id="ARBA00005771"/>
    </source>
</evidence>
<reference evidence="5" key="1">
    <citation type="journal article" date="2017" name="Nature">
        <title>The genome of Chenopodium quinoa.</title>
        <authorList>
            <person name="Jarvis D.E."/>
            <person name="Ho Y.S."/>
            <person name="Lightfoot D.J."/>
            <person name="Schmoeckel S.M."/>
            <person name="Li B."/>
            <person name="Borm T.J.A."/>
            <person name="Ohyanagi H."/>
            <person name="Mineta K."/>
            <person name="Michell C.T."/>
            <person name="Saber N."/>
            <person name="Kharbatia N.M."/>
            <person name="Rupper R.R."/>
            <person name="Sharp A.R."/>
            <person name="Dally N."/>
            <person name="Boughton B.A."/>
            <person name="Woo Y.H."/>
            <person name="Gao G."/>
            <person name="Schijlen E.G.W.M."/>
            <person name="Guo X."/>
            <person name="Momin A.A."/>
            <person name="Negrao S."/>
            <person name="Al-Babili S."/>
            <person name="Gehring C."/>
            <person name="Roessner U."/>
            <person name="Jung C."/>
            <person name="Murphy K."/>
            <person name="Arold S.T."/>
            <person name="Gojobori T."/>
            <person name="van der Linden C.G."/>
            <person name="van Loo E.N."/>
            <person name="Jellen E.N."/>
            <person name="Maughan P.J."/>
            <person name="Tester M."/>
        </authorList>
    </citation>
    <scope>NUCLEOTIDE SEQUENCE [LARGE SCALE GENOMIC DNA]</scope>
    <source>
        <strain evidence="5">cv. PI 614886</strain>
    </source>
</reference>
<dbReference type="RefSeq" id="XP_021724761.1">
    <property type="nucleotide sequence ID" value="XM_021869069.1"/>
</dbReference>
<proteinExistence type="inferred from homology"/>
<dbReference type="AlphaFoldDB" id="A0A803MS09"/>
<dbReference type="Gramene" id="AUR62034060-RA">
    <property type="protein sequence ID" value="AUR62034060-RA:cds"/>
    <property type="gene ID" value="AUR62034060"/>
</dbReference>
<dbReference type="PANTHER" id="PTHR11783">
    <property type="entry name" value="SULFOTRANSFERASE SULT"/>
    <property type="match status" value="1"/>
</dbReference>
<dbReference type="GO" id="GO:0008146">
    <property type="term" value="F:sulfotransferase activity"/>
    <property type="evidence" value="ECO:0007669"/>
    <property type="project" value="InterPro"/>
</dbReference>
<dbReference type="InterPro" id="IPR000863">
    <property type="entry name" value="Sulfotransferase_dom"/>
</dbReference>
<evidence type="ECO:0000259" key="4">
    <source>
        <dbReference type="Pfam" id="PF00685"/>
    </source>
</evidence>
<dbReference type="OrthoDB" id="205623at2759"/>
<accession>A0A803MS09</accession>
<dbReference type="Pfam" id="PF00685">
    <property type="entry name" value="Sulfotransfer_1"/>
    <property type="match status" value="1"/>
</dbReference>
<sequence>MIKYQGFYYYDEDEIPTLRNAITFQKHFAARDTDIFFISPAKTGTGWLKCLLFAVVNRINYPSVDQIPLHSHLHGDQLVHSVDFLPPTISSFTHLNELPSPRLLNTAVPYTSLPESIKTSGCRILYLCRNSYDMLVSFYYFFIDYAKKAKGDDYIPPTLEDCYQDFSEGKFVPCPFFEHVRQYWEASTERTDKVLFLQYENLKTELTIQLKMLAEFVGMPFSSQEENDGIIQQIIDLCSFEDNKAVKVWDWTKDDQFTPDMSERMALLMQQKLEPELFFKLIP</sequence>
<keyword evidence="6" id="KW-1185">Reference proteome</keyword>
<dbReference type="Proteomes" id="UP000596660">
    <property type="component" value="Unplaced"/>
</dbReference>
<dbReference type="EC" id="2.8.2.-" evidence="3"/>
<dbReference type="InterPro" id="IPR027417">
    <property type="entry name" value="P-loop_NTPase"/>
</dbReference>
<organism evidence="5 6">
    <name type="scientific">Chenopodium quinoa</name>
    <name type="common">Quinoa</name>
    <dbReference type="NCBI Taxonomy" id="63459"/>
    <lineage>
        <taxon>Eukaryota</taxon>
        <taxon>Viridiplantae</taxon>
        <taxon>Streptophyta</taxon>
        <taxon>Embryophyta</taxon>
        <taxon>Tracheophyta</taxon>
        <taxon>Spermatophyta</taxon>
        <taxon>Magnoliopsida</taxon>
        <taxon>eudicotyledons</taxon>
        <taxon>Gunneridae</taxon>
        <taxon>Pentapetalae</taxon>
        <taxon>Caryophyllales</taxon>
        <taxon>Chenopodiaceae</taxon>
        <taxon>Chenopodioideae</taxon>
        <taxon>Atripliceae</taxon>
        <taxon>Chenopodium</taxon>
    </lineage>
</organism>
<dbReference type="Gene3D" id="3.40.50.300">
    <property type="entry name" value="P-loop containing nucleotide triphosphate hydrolases"/>
    <property type="match status" value="1"/>
</dbReference>
<evidence type="ECO:0000256" key="3">
    <source>
        <dbReference type="RuleBase" id="RU361155"/>
    </source>
</evidence>
<reference evidence="5" key="2">
    <citation type="submission" date="2021-03" db="UniProtKB">
        <authorList>
            <consortium name="EnsemblPlants"/>
        </authorList>
    </citation>
    <scope>IDENTIFICATION</scope>
</reference>
<comment type="similarity">
    <text evidence="1 3">Belongs to the sulfotransferase 1 family.</text>
</comment>
<evidence type="ECO:0000256" key="2">
    <source>
        <dbReference type="ARBA" id="ARBA00022679"/>
    </source>
</evidence>
<dbReference type="SUPFAM" id="SSF52540">
    <property type="entry name" value="P-loop containing nucleoside triphosphate hydrolases"/>
    <property type="match status" value="1"/>
</dbReference>
<dbReference type="OMA" id="LEDCYQD"/>
<keyword evidence="2 3" id="KW-0808">Transferase</keyword>
<dbReference type="KEGG" id="cqi:110692085"/>
<evidence type="ECO:0000313" key="5">
    <source>
        <dbReference type="EnsemblPlants" id="AUR62034060-RA:cds"/>
    </source>
</evidence>
<gene>
    <name evidence="5" type="primary">LOC110692085</name>
</gene>